<evidence type="ECO:0000313" key="3">
    <source>
        <dbReference type="Proteomes" id="UP000029839"/>
    </source>
</evidence>
<name>A0A0A0BPQ2_9CELL</name>
<dbReference type="InterPro" id="IPR034660">
    <property type="entry name" value="DinB/YfiT-like"/>
</dbReference>
<dbReference type="AlphaFoldDB" id="A0A0A0BPQ2"/>
<dbReference type="GO" id="GO:0046872">
    <property type="term" value="F:metal ion binding"/>
    <property type="evidence" value="ECO:0007669"/>
    <property type="project" value="InterPro"/>
</dbReference>
<sequence length="235" mass="25049">MTDLATTDRLLRAQWLRLREWLDELDLDSTQAPSVLPGWRVADLVAHLGRSLEALAVTQPAPAGVAPVPLGDYLATYAPRAESIDEATRALAAQISDDPLAALDRVAESAFTQLHDLRATGPDPVVQARVAPLLLSDLALTRLLELVVHGDDLDRSLPHAPGDVVLDEALAVVADALLRVLLGEGGWSLEVVEPRAWVRLACGRTPVDAATIGSALRPVHTSESLPELAGHLPVL</sequence>
<reference evidence="2 3" key="1">
    <citation type="submission" date="2013-08" db="EMBL/GenBank/DDBJ databases">
        <title>Genome sequencing of Cellulomonas carbonis T26.</title>
        <authorList>
            <person name="Chen F."/>
            <person name="Li Y."/>
            <person name="Wang G."/>
        </authorList>
    </citation>
    <scope>NUCLEOTIDE SEQUENCE [LARGE SCALE GENOMIC DNA]</scope>
    <source>
        <strain evidence="2 3">T26</strain>
    </source>
</reference>
<dbReference type="Pfam" id="PF11716">
    <property type="entry name" value="MDMPI_N"/>
    <property type="match status" value="1"/>
</dbReference>
<dbReference type="SUPFAM" id="SSF109854">
    <property type="entry name" value="DinB/YfiT-like putative metalloenzymes"/>
    <property type="match status" value="1"/>
</dbReference>
<protein>
    <recommendedName>
        <fullName evidence="1">Mycothiol-dependent maleylpyruvate isomerase metal-binding domain-containing protein</fullName>
    </recommendedName>
</protein>
<gene>
    <name evidence="2" type="ORF">N868_15220</name>
</gene>
<keyword evidence="3" id="KW-1185">Reference proteome</keyword>
<dbReference type="Gene3D" id="1.20.120.450">
    <property type="entry name" value="dinb family like domain"/>
    <property type="match status" value="1"/>
</dbReference>
<organism evidence="2 3">
    <name type="scientific">Cellulomonas carbonis T26</name>
    <dbReference type="NCBI Taxonomy" id="947969"/>
    <lineage>
        <taxon>Bacteria</taxon>
        <taxon>Bacillati</taxon>
        <taxon>Actinomycetota</taxon>
        <taxon>Actinomycetes</taxon>
        <taxon>Micrococcales</taxon>
        <taxon>Cellulomonadaceae</taxon>
        <taxon>Cellulomonas</taxon>
    </lineage>
</organism>
<reference evidence="2 3" key="2">
    <citation type="journal article" date="2015" name="Stand. Genomic Sci.">
        <title>Draft genome sequence of Cellulomonas carbonis T26(T) and comparative analysis of six Cellulomonas genomes.</title>
        <authorList>
            <person name="Zhuang W."/>
            <person name="Zhang S."/>
            <person name="Xia X."/>
            <person name="Wang G."/>
        </authorList>
    </citation>
    <scope>NUCLEOTIDE SEQUENCE [LARGE SCALE GENOMIC DNA]</scope>
    <source>
        <strain evidence="2 3">T26</strain>
    </source>
</reference>
<accession>A0A0A0BPQ2</accession>
<comment type="caution">
    <text evidence="2">The sequence shown here is derived from an EMBL/GenBank/DDBJ whole genome shotgun (WGS) entry which is preliminary data.</text>
</comment>
<evidence type="ECO:0000259" key="1">
    <source>
        <dbReference type="Pfam" id="PF11716"/>
    </source>
</evidence>
<dbReference type="EMBL" id="AXCY01000049">
    <property type="protein sequence ID" value="KGM10463.1"/>
    <property type="molecule type" value="Genomic_DNA"/>
</dbReference>
<dbReference type="InterPro" id="IPR017517">
    <property type="entry name" value="Maleyloyr_isom"/>
</dbReference>
<proteinExistence type="predicted"/>
<dbReference type="NCBIfam" id="TIGR03083">
    <property type="entry name" value="maleylpyruvate isomerase family mycothiol-dependent enzyme"/>
    <property type="match status" value="1"/>
</dbReference>
<dbReference type="Proteomes" id="UP000029839">
    <property type="component" value="Unassembled WGS sequence"/>
</dbReference>
<dbReference type="RefSeq" id="WP_043607011.1">
    <property type="nucleotide sequence ID" value="NZ_AXCY01000049.1"/>
</dbReference>
<evidence type="ECO:0000313" key="2">
    <source>
        <dbReference type="EMBL" id="KGM10463.1"/>
    </source>
</evidence>
<dbReference type="InterPro" id="IPR024344">
    <property type="entry name" value="MDMPI_metal-binding"/>
</dbReference>
<feature type="domain" description="Mycothiol-dependent maleylpyruvate isomerase metal-binding" evidence="1">
    <location>
        <begin position="11"/>
        <end position="153"/>
    </location>
</feature>